<dbReference type="Pfam" id="PF04572">
    <property type="entry name" value="Gb3_synth"/>
    <property type="match status" value="1"/>
</dbReference>
<feature type="domain" description="Alpha 1,4-glycosyltransferase" evidence="1">
    <location>
        <begin position="30"/>
        <end position="101"/>
    </location>
</feature>
<sequence>DTICIKSVSHLHNVVGLTNDNSINSAVCNFDKGHELLWKIMKRVRLTYFAPNYMTVIKSVDQKIREACNISSSNELRGINVSDNCKGVSIMPSDAFFPLNGRGAPKIL</sequence>
<accession>A0AAV2RSU5</accession>
<proteinExistence type="predicted"/>
<evidence type="ECO:0000259" key="1">
    <source>
        <dbReference type="Pfam" id="PF04572"/>
    </source>
</evidence>
<keyword evidence="3" id="KW-1185">Reference proteome</keyword>
<evidence type="ECO:0000313" key="2">
    <source>
        <dbReference type="EMBL" id="CAL4135569.1"/>
    </source>
</evidence>
<comment type="caution">
    <text evidence="2">The sequence shown here is derived from an EMBL/GenBank/DDBJ whole genome shotgun (WGS) entry which is preliminary data.</text>
</comment>
<dbReference type="InterPro" id="IPR007652">
    <property type="entry name" value="A1-4-GlycosylTfrase_dom"/>
</dbReference>
<name>A0AAV2RSU5_MEGNR</name>
<protein>
    <recommendedName>
        <fullName evidence="1">Alpha 1,4-glycosyltransferase domain-containing protein</fullName>
    </recommendedName>
</protein>
<dbReference type="Proteomes" id="UP001497623">
    <property type="component" value="Unassembled WGS sequence"/>
</dbReference>
<evidence type="ECO:0000313" key="3">
    <source>
        <dbReference type="Proteomes" id="UP001497623"/>
    </source>
</evidence>
<organism evidence="2 3">
    <name type="scientific">Meganyctiphanes norvegica</name>
    <name type="common">Northern krill</name>
    <name type="synonym">Thysanopoda norvegica</name>
    <dbReference type="NCBI Taxonomy" id="48144"/>
    <lineage>
        <taxon>Eukaryota</taxon>
        <taxon>Metazoa</taxon>
        <taxon>Ecdysozoa</taxon>
        <taxon>Arthropoda</taxon>
        <taxon>Crustacea</taxon>
        <taxon>Multicrustacea</taxon>
        <taxon>Malacostraca</taxon>
        <taxon>Eumalacostraca</taxon>
        <taxon>Eucarida</taxon>
        <taxon>Euphausiacea</taxon>
        <taxon>Euphausiidae</taxon>
        <taxon>Meganyctiphanes</taxon>
    </lineage>
</organism>
<dbReference type="AlphaFoldDB" id="A0AAV2RSU5"/>
<gene>
    <name evidence="2" type="ORF">MNOR_LOCUS27674</name>
</gene>
<feature type="non-terminal residue" evidence="2">
    <location>
        <position position="1"/>
    </location>
</feature>
<dbReference type="EMBL" id="CAXKWB010029481">
    <property type="protein sequence ID" value="CAL4135569.1"/>
    <property type="molecule type" value="Genomic_DNA"/>
</dbReference>
<reference evidence="2 3" key="1">
    <citation type="submission" date="2024-05" db="EMBL/GenBank/DDBJ databases">
        <authorList>
            <person name="Wallberg A."/>
        </authorList>
    </citation>
    <scope>NUCLEOTIDE SEQUENCE [LARGE SCALE GENOMIC DNA]</scope>
</reference>